<organism evidence="7 8">
    <name type="scientific">Hypholoma sublateritium (strain FD-334 SS-4)</name>
    <dbReference type="NCBI Taxonomy" id="945553"/>
    <lineage>
        <taxon>Eukaryota</taxon>
        <taxon>Fungi</taxon>
        <taxon>Dikarya</taxon>
        <taxon>Basidiomycota</taxon>
        <taxon>Agaricomycotina</taxon>
        <taxon>Agaricomycetes</taxon>
        <taxon>Agaricomycetidae</taxon>
        <taxon>Agaricales</taxon>
        <taxon>Agaricineae</taxon>
        <taxon>Strophariaceae</taxon>
        <taxon>Hypholoma</taxon>
    </lineage>
</organism>
<dbReference type="SUPFAM" id="SSF56281">
    <property type="entry name" value="Metallo-hydrolase/oxidoreductase"/>
    <property type="match status" value="1"/>
</dbReference>
<dbReference type="Gene3D" id="3.60.15.10">
    <property type="entry name" value="Ribonuclease Z/Hydroxyacylglutathione hydrolase-like"/>
    <property type="match status" value="1"/>
</dbReference>
<proteinExistence type="inferred from homology"/>
<evidence type="ECO:0000313" key="7">
    <source>
        <dbReference type="EMBL" id="KJA16476.1"/>
    </source>
</evidence>
<comment type="similarity">
    <text evidence="2">Belongs to the metallo-beta-lactamase superfamily.</text>
</comment>
<dbReference type="STRING" id="945553.A0A0D2NIP3"/>
<evidence type="ECO:0000256" key="5">
    <source>
        <dbReference type="ARBA" id="ARBA00022833"/>
    </source>
</evidence>
<dbReference type="OMA" id="VENQAYC"/>
<gene>
    <name evidence="7" type="ORF">HYPSUDRAFT_290207</name>
</gene>
<keyword evidence="4" id="KW-0378">Hydrolase</keyword>
<keyword evidence="8" id="KW-1185">Reference proteome</keyword>
<dbReference type="Proteomes" id="UP000054270">
    <property type="component" value="Unassembled WGS sequence"/>
</dbReference>
<dbReference type="InterPro" id="IPR051013">
    <property type="entry name" value="MBL_superfamily_lactonases"/>
</dbReference>
<keyword evidence="5" id="KW-0862">Zinc</keyword>
<feature type="domain" description="Metallo-beta-lactamase" evidence="6">
    <location>
        <begin position="43"/>
        <end position="273"/>
    </location>
</feature>
<evidence type="ECO:0000256" key="1">
    <source>
        <dbReference type="ARBA" id="ARBA00001947"/>
    </source>
</evidence>
<accession>A0A0D2NIP3</accession>
<name>A0A0D2NIP3_HYPSF</name>
<dbReference type="OrthoDB" id="10250730at2759"/>
<evidence type="ECO:0000313" key="8">
    <source>
        <dbReference type="Proteomes" id="UP000054270"/>
    </source>
</evidence>
<dbReference type="CDD" id="cd07730">
    <property type="entry name" value="metallo-hydrolase-like_MBL-fold"/>
    <property type="match status" value="1"/>
</dbReference>
<evidence type="ECO:0000256" key="4">
    <source>
        <dbReference type="ARBA" id="ARBA00022801"/>
    </source>
</evidence>
<protein>
    <recommendedName>
        <fullName evidence="6">Metallo-beta-lactamase domain-containing protein</fullName>
    </recommendedName>
</protein>
<dbReference type="SMART" id="SM00849">
    <property type="entry name" value="Lactamase_B"/>
    <property type="match status" value="1"/>
</dbReference>
<evidence type="ECO:0000256" key="3">
    <source>
        <dbReference type="ARBA" id="ARBA00022723"/>
    </source>
</evidence>
<dbReference type="GO" id="GO:0016787">
    <property type="term" value="F:hydrolase activity"/>
    <property type="evidence" value="ECO:0007669"/>
    <property type="project" value="UniProtKB-KW"/>
</dbReference>
<sequence length="295" mass="32668">MALPSPRYNQAYCDISALEAGQIYLPDEMFITGAIPGKVTIAPSLSFLLRHATNNKTLAFDLGIRKDWQNYPPSIVHRITTVYRVHVVQDALESLLNGGISPEDVDYVCISHCHWDHTGDTTAFKKSTFLVGGACSALIKPGYPVDPDSHFASELLPEGRTIFFDTTNWEPIGPFPRALDFFEDGSLYIIDAPGHLPGHINILARSSRDGGWIYLAGDSAHHWNLVTLRSNIAQGHPGFLHGCVHVDKDAAEAHIHRINELTKIPRVQVILAHDEPFYTKNKDGSAFWPGKIPTL</sequence>
<dbReference type="EMBL" id="KN817620">
    <property type="protein sequence ID" value="KJA16476.1"/>
    <property type="molecule type" value="Genomic_DNA"/>
</dbReference>
<dbReference type="Pfam" id="PF00753">
    <property type="entry name" value="Lactamase_B"/>
    <property type="match status" value="1"/>
</dbReference>
<dbReference type="InterPro" id="IPR036866">
    <property type="entry name" value="RibonucZ/Hydroxyglut_hydro"/>
</dbReference>
<keyword evidence="3" id="KW-0479">Metal-binding</keyword>
<evidence type="ECO:0000256" key="2">
    <source>
        <dbReference type="ARBA" id="ARBA00007749"/>
    </source>
</evidence>
<dbReference type="PANTHER" id="PTHR42978">
    <property type="entry name" value="QUORUM-QUENCHING LACTONASE YTNP-RELATED-RELATED"/>
    <property type="match status" value="1"/>
</dbReference>
<dbReference type="PANTHER" id="PTHR42978:SF2">
    <property type="entry name" value="102 KBASES UNSTABLE REGION: FROM 1 TO 119443"/>
    <property type="match status" value="1"/>
</dbReference>
<evidence type="ECO:0000259" key="6">
    <source>
        <dbReference type="SMART" id="SM00849"/>
    </source>
</evidence>
<reference evidence="8" key="1">
    <citation type="submission" date="2014-04" db="EMBL/GenBank/DDBJ databases">
        <title>Evolutionary Origins and Diversification of the Mycorrhizal Mutualists.</title>
        <authorList>
            <consortium name="DOE Joint Genome Institute"/>
            <consortium name="Mycorrhizal Genomics Consortium"/>
            <person name="Kohler A."/>
            <person name="Kuo A."/>
            <person name="Nagy L.G."/>
            <person name="Floudas D."/>
            <person name="Copeland A."/>
            <person name="Barry K.W."/>
            <person name="Cichocki N."/>
            <person name="Veneault-Fourrey C."/>
            <person name="LaButti K."/>
            <person name="Lindquist E.A."/>
            <person name="Lipzen A."/>
            <person name="Lundell T."/>
            <person name="Morin E."/>
            <person name="Murat C."/>
            <person name="Riley R."/>
            <person name="Ohm R."/>
            <person name="Sun H."/>
            <person name="Tunlid A."/>
            <person name="Henrissat B."/>
            <person name="Grigoriev I.V."/>
            <person name="Hibbett D.S."/>
            <person name="Martin F."/>
        </authorList>
    </citation>
    <scope>NUCLEOTIDE SEQUENCE [LARGE SCALE GENOMIC DNA]</scope>
    <source>
        <strain evidence="8">FD-334 SS-4</strain>
    </source>
</reference>
<comment type="cofactor">
    <cofactor evidence="1">
        <name>Zn(2+)</name>
        <dbReference type="ChEBI" id="CHEBI:29105"/>
    </cofactor>
</comment>
<dbReference type="InterPro" id="IPR001279">
    <property type="entry name" value="Metallo-B-lactamas"/>
</dbReference>
<dbReference type="GO" id="GO:0046872">
    <property type="term" value="F:metal ion binding"/>
    <property type="evidence" value="ECO:0007669"/>
    <property type="project" value="UniProtKB-KW"/>
</dbReference>
<dbReference type="AlphaFoldDB" id="A0A0D2NIP3"/>